<reference evidence="2" key="1">
    <citation type="submission" date="2020-05" db="EMBL/GenBank/DDBJ databases">
        <title>Mycena genomes resolve the evolution of fungal bioluminescence.</title>
        <authorList>
            <person name="Tsai I.J."/>
        </authorList>
    </citation>
    <scope>NUCLEOTIDE SEQUENCE</scope>
    <source>
        <strain evidence="2">110903Hualien_Pintung</strain>
    </source>
</reference>
<dbReference type="GO" id="GO:0000175">
    <property type="term" value="F:3'-5'-RNA exonuclease activity"/>
    <property type="evidence" value="ECO:0007669"/>
    <property type="project" value="TreeGrafter"/>
</dbReference>
<feature type="domain" description="RNB" evidence="1">
    <location>
        <begin position="439"/>
        <end position="787"/>
    </location>
</feature>
<comment type="caution">
    <text evidence="2">The sequence shown here is derived from an EMBL/GenBank/DDBJ whole genome shotgun (WGS) entry which is preliminary data.</text>
</comment>
<dbReference type="GO" id="GO:0003723">
    <property type="term" value="F:RNA binding"/>
    <property type="evidence" value="ECO:0007669"/>
    <property type="project" value="InterPro"/>
</dbReference>
<evidence type="ECO:0000313" key="3">
    <source>
        <dbReference type="Proteomes" id="UP000613580"/>
    </source>
</evidence>
<proteinExistence type="predicted"/>
<evidence type="ECO:0000259" key="1">
    <source>
        <dbReference type="SMART" id="SM00955"/>
    </source>
</evidence>
<dbReference type="Pfam" id="PF00773">
    <property type="entry name" value="RNB"/>
    <property type="match status" value="1"/>
</dbReference>
<keyword evidence="3" id="KW-1185">Reference proteome</keyword>
<evidence type="ECO:0000313" key="2">
    <source>
        <dbReference type="EMBL" id="KAF7316763.1"/>
    </source>
</evidence>
<dbReference type="InterPro" id="IPR001900">
    <property type="entry name" value="RNase_II/R"/>
</dbReference>
<dbReference type="PANTHER" id="PTHR23355:SF65">
    <property type="entry name" value="EXORIBONUCLEASE CYT-4, PUTATIVE (AFU_ORTHOLOGUE AFUA_7G01550)-RELATED"/>
    <property type="match status" value="1"/>
</dbReference>
<name>A0A8H6TFH9_MYCCL</name>
<dbReference type="SUPFAM" id="SSF50249">
    <property type="entry name" value="Nucleic acid-binding proteins"/>
    <property type="match status" value="1"/>
</dbReference>
<dbReference type="EMBL" id="JACAZE010000005">
    <property type="protein sequence ID" value="KAF7316763.1"/>
    <property type="molecule type" value="Genomic_DNA"/>
</dbReference>
<dbReference type="AlphaFoldDB" id="A0A8H6TFH9"/>
<sequence length="925" mass="104189">MLRRCCRVPLRRHNYSTRPKALSGKERAALKEITDDLVNTAALYEPPPGWSTIQKQGTRLGNLIKSHSGRMPSIHKQAFDAEEGDLDDFETDPFLPGTFVEVRRNNQVTYGVVLGETRIESTVRVATMVTTGEVWDPLRTDVMFQMPGMVPRDLVERCGMVAIARDDKELAARVKVLQRTRELERELDEARKQSVHNHVDVYSMVKAKNPEAWSTTTMPEVARLLSPTPSLFRTFEAHLYLIEQPLHFQLTEGYFINKTVLVRPQSHIDNMQKITEWRRMKNGPIQRFAERALPVIEANKRIREESWDEPPSARRANHQWTTEDREILKFLHHSVQPKRSVQRDPYAHGRTAILRALYPLALITDEMVHRVLVDVGMYAPWQDLTILRNSLNTQLGHNKSKHDSQAVEAVVSRSLAAPARSGPLGPEDLYRTDPLDSIRHDFGDMPVYVIDDSHAQELDDGVSVEPVFGEPDSYWLHVHIADPASTLPPTHILSRLAGEQGETFYLAHKSFPLLPKSLMYSPDLMGFSLTPGRDNRVMTFSSKIDANGELVESVVRAGIARNVIRYTYDQVDMALTGAITPRSYPLSPPPPPIQYAPLPEKHLADLKSLTTIGRRLVDRRYRMGVFETNNPMADITHLAIPPNLDKPSTNPTHFRGFPSFVYSVRLREHTSVSQSIVAEAMKVACRTASTWCLARGVDVIRRAGEPPRLSAAMLEKALALRDKNCALDMELAYSLLMAQPAAKHTLAPHAHWSMGVLEGEGYARVTSPLRRFGDLLAHYQIHRALLGQKQVFSREQVQAYKVRTVTTSKVYAKAQTSHMLFWALMGLERFWARPRADVPNPFEGLYATTMQSSPKVNEAFGELQAPVIIPRLGIFATLADVTRDMDANWVTGGRILVDIKSIELGVAPKLVVTPKSTVITPYGMS</sequence>
<dbReference type="GO" id="GO:0000932">
    <property type="term" value="C:P-body"/>
    <property type="evidence" value="ECO:0007669"/>
    <property type="project" value="TreeGrafter"/>
</dbReference>
<dbReference type="SMART" id="SM00955">
    <property type="entry name" value="RNB"/>
    <property type="match status" value="1"/>
</dbReference>
<gene>
    <name evidence="2" type="ORF">HMN09_00409400</name>
</gene>
<dbReference type="GO" id="GO:0006402">
    <property type="term" value="P:mRNA catabolic process"/>
    <property type="evidence" value="ECO:0007669"/>
    <property type="project" value="TreeGrafter"/>
</dbReference>
<dbReference type="InterPro" id="IPR050180">
    <property type="entry name" value="RNR_Ribonuclease"/>
</dbReference>
<protein>
    <submittedName>
        <fullName evidence="2">RNB domain-containing protein</fullName>
    </submittedName>
</protein>
<dbReference type="Proteomes" id="UP000613580">
    <property type="component" value="Unassembled WGS sequence"/>
</dbReference>
<dbReference type="OrthoDB" id="2285229at2759"/>
<accession>A0A8H6TFH9</accession>
<dbReference type="InterPro" id="IPR012340">
    <property type="entry name" value="NA-bd_OB-fold"/>
</dbReference>
<organism evidence="2 3">
    <name type="scientific">Mycena chlorophos</name>
    <name type="common">Agaric fungus</name>
    <name type="synonym">Agaricus chlorophos</name>
    <dbReference type="NCBI Taxonomy" id="658473"/>
    <lineage>
        <taxon>Eukaryota</taxon>
        <taxon>Fungi</taxon>
        <taxon>Dikarya</taxon>
        <taxon>Basidiomycota</taxon>
        <taxon>Agaricomycotina</taxon>
        <taxon>Agaricomycetes</taxon>
        <taxon>Agaricomycetidae</taxon>
        <taxon>Agaricales</taxon>
        <taxon>Marasmiineae</taxon>
        <taxon>Mycenaceae</taxon>
        <taxon>Mycena</taxon>
    </lineage>
</organism>
<dbReference type="PANTHER" id="PTHR23355">
    <property type="entry name" value="RIBONUCLEASE"/>
    <property type="match status" value="1"/>
</dbReference>